<keyword evidence="2" id="KW-0677">Repeat</keyword>
<dbReference type="FunCoup" id="B4KIB9">
    <property type="interactions" value="207"/>
</dbReference>
<dbReference type="Proteomes" id="UP000009192">
    <property type="component" value="Unassembled WGS sequence"/>
</dbReference>
<keyword evidence="1" id="KW-0479">Metal-binding</keyword>
<keyword evidence="5" id="KW-0539">Nucleus</keyword>
<evidence type="ECO:0000313" key="10">
    <source>
        <dbReference type="EMBL" id="EDW13416.1"/>
    </source>
</evidence>
<sequence>MNIDLRKLCRICFVDNADVDITQHKVVTAGQTNETESEDEEHTICEIMEAMFHISLDLSTELPMICRACLEESLAHFAYFSKLMIANRQLRQLYNEAQMEKEQLELEMEEDMQLTEEEHHPLDQDQDLELELEQELDLEQQQLQQQGPVQELEQPILLERRPSQRLANEDSLIVSEFLPATELDVQQDDSISNQFSHSSSYELRTLDYAAVELKHDNLDEYNETNRLLDIEPSGSQAIYKCKYCPLAYASQQFLKTHVRRSHVCKYCTTAFVKVKDLNAHIRAKHANSHQCVVCLNSFSTSSNLRAHLKRMHGVQLPAQVALLDYRPAQQEKLTELGIDDHK</sequence>
<proteinExistence type="inferred from homology"/>
<dbReference type="Gene3D" id="3.30.160.60">
    <property type="entry name" value="Classic Zinc Finger"/>
    <property type="match status" value="2"/>
</dbReference>
<dbReference type="PANTHER" id="PTHR24388:SF104">
    <property type="entry name" value="AT-RICH BINDING PROTEIN-RELATED"/>
    <property type="match status" value="1"/>
</dbReference>
<dbReference type="PhylomeDB" id="B4KIB9"/>
<dbReference type="PROSITE" id="PS50157">
    <property type="entry name" value="ZINC_FINGER_C2H2_2"/>
    <property type="match status" value="3"/>
</dbReference>
<dbReference type="Pfam" id="PF00096">
    <property type="entry name" value="zf-C2H2"/>
    <property type="match status" value="2"/>
</dbReference>
<evidence type="ECO:0000256" key="7">
    <source>
        <dbReference type="PROSITE-ProRule" id="PRU00042"/>
    </source>
</evidence>
<keyword evidence="4" id="KW-0862">Zinc</keyword>
<feature type="domain" description="C2H2-type" evidence="9">
    <location>
        <begin position="239"/>
        <end position="262"/>
    </location>
</feature>
<evidence type="ECO:0000313" key="11">
    <source>
        <dbReference type="Proteomes" id="UP000009192"/>
    </source>
</evidence>
<dbReference type="SUPFAM" id="SSF57667">
    <property type="entry name" value="beta-beta-alpha zinc fingers"/>
    <property type="match status" value="1"/>
</dbReference>
<dbReference type="AlphaFoldDB" id="B4KIB9"/>
<dbReference type="OMA" id="CRICFVD"/>
<name>B4KIB9_DROMO</name>
<evidence type="ECO:0000256" key="6">
    <source>
        <dbReference type="ARBA" id="ARBA00037948"/>
    </source>
</evidence>
<gene>
    <name evidence="10" type="primary">Dmoj\GI18201</name>
    <name evidence="10" type="ORF">Dmoj_GI18201</name>
</gene>
<dbReference type="InterPro" id="IPR036236">
    <property type="entry name" value="Znf_C2H2_sf"/>
</dbReference>
<dbReference type="HOGENOM" id="CLU_861261_0_0_1"/>
<evidence type="ECO:0000259" key="9">
    <source>
        <dbReference type="PROSITE" id="PS50157"/>
    </source>
</evidence>
<keyword evidence="8" id="KW-0175">Coiled coil</keyword>
<dbReference type="OrthoDB" id="7852576at2759"/>
<protein>
    <recommendedName>
        <fullName evidence="9">C2H2-type domain-containing protein</fullName>
    </recommendedName>
</protein>
<dbReference type="EMBL" id="CH933807">
    <property type="protein sequence ID" value="EDW13416.1"/>
    <property type="molecule type" value="Genomic_DNA"/>
</dbReference>
<evidence type="ECO:0000256" key="2">
    <source>
        <dbReference type="ARBA" id="ARBA00022737"/>
    </source>
</evidence>
<organism evidence="10 11">
    <name type="scientific">Drosophila mojavensis</name>
    <name type="common">Fruit fly</name>
    <dbReference type="NCBI Taxonomy" id="7230"/>
    <lineage>
        <taxon>Eukaryota</taxon>
        <taxon>Metazoa</taxon>
        <taxon>Ecdysozoa</taxon>
        <taxon>Arthropoda</taxon>
        <taxon>Hexapoda</taxon>
        <taxon>Insecta</taxon>
        <taxon>Pterygota</taxon>
        <taxon>Neoptera</taxon>
        <taxon>Endopterygota</taxon>
        <taxon>Diptera</taxon>
        <taxon>Brachycera</taxon>
        <taxon>Muscomorpha</taxon>
        <taxon>Ephydroidea</taxon>
        <taxon>Drosophilidae</taxon>
        <taxon>Drosophila</taxon>
    </lineage>
</organism>
<evidence type="ECO:0000256" key="5">
    <source>
        <dbReference type="ARBA" id="ARBA00023242"/>
    </source>
</evidence>
<keyword evidence="11" id="KW-1185">Reference proteome</keyword>
<dbReference type="GO" id="GO:0000981">
    <property type="term" value="F:DNA-binding transcription factor activity, RNA polymerase II-specific"/>
    <property type="evidence" value="ECO:0007669"/>
    <property type="project" value="TreeGrafter"/>
</dbReference>
<dbReference type="KEGG" id="dmo:Dmoj_GI18201"/>
<comment type="similarity">
    <text evidence="6">Belongs to the snail C2H2-type zinc-finger protein family.</text>
</comment>
<dbReference type="InParanoid" id="B4KIB9"/>
<dbReference type="PROSITE" id="PS00028">
    <property type="entry name" value="ZINC_FINGER_C2H2_1"/>
    <property type="match status" value="3"/>
</dbReference>
<feature type="coiled-coil region" evidence="8">
    <location>
        <begin position="83"/>
        <end position="142"/>
    </location>
</feature>
<evidence type="ECO:0000256" key="4">
    <source>
        <dbReference type="ARBA" id="ARBA00022833"/>
    </source>
</evidence>
<dbReference type="InterPro" id="IPR050527">
    <property type="entry name" value="Snail/Krueppel_Znf"/>
</dbReference>
<accession>B4KIB9</accession>
<dbReference type="eggNOG" id="KOG1721">
    <property type="taxonomic scope" value="Eukaryota"/>
</dbReference>
<dbReference type="InterPro" id="IPR013087">
    <property type="entry name" value="Znf_C2H2_type"/>
</dbReference>
<dbReference type="GO" id="GO:0000978">
    <property type="term" value="F:RNA polymerase II cis-regulatory region sequence-specific DNA binding"/>
    <property type="evidence" value="ECO:0007669"/>
    <property type="project" value="TreeGrafter"/>
</dbReference>
<feature type="domain" description="C2H2-type" evidence="9">
    <location>
        <begin position="289"/>
        <end position="317"/>
    </location>
</feature>
<evidence type="ECO:0000256" key="8">
    <source>
        <dbReference type="SAM" id="Coils"/>
    </source>
</evidence>
<reference evidence="10 11" key="1">
    <citation type="journal article" date="2007" name="Nature">
        <title>Evolution of genes and genomes on the Drosophila phylogeny.</title>
        <authorList>
            <consortium name="Drosophila 12 Genomes Consortium"/>
            <person name="Clark A.G."/>
            <person name="Eisen M.B."/>
            <person name="Smith D.R."/>
            <person name="Bergman C.M."/>
            <person name="Oliver B."/>
            <person name="Markow T.A."/>
            <person name="Kaufman T.C."/>
            <person name="Kellis M."/>
            <person name="Gelbart W."/>
            <person name="Iyer V.N."/>
            <person name="Pollard D.A."/>
            <person name="Sackton T.B."/>
            <person name="Larracuente A.M."/>
            <person name="Singh N.D."/>
            <person name="Abad J.P."/>
            <person name="Abt D.N."/>
            <person name="Adryan B."/>
            <person name="Aguade M."/>
            <person name="Akashi H."/>
            <person name="Anderson W.W."/>
            <person name="Aquadro C.F."/>
            <person name="Ardell D.H."/>
            <person name="Arguello R."/>
            <person name="Artieri C.G."/>
            <person name="Barbash D.A."/>
            <person name="Barker D."/>
            <person name="Barsanti P."/>
            <person name="Batterham P."/>
            <person name="Batzoglou S."/>
            <person name="Begun D."/>
            <person name="Bhutkar A."/>
            <person name="Blanco E."/>
            <person name="Bosak S.A."/>
            <person name="Bradley R.K."/>
            <person name="Brand A.D."/>
            <person name="Brent M.R."/>
            <person name="Brooks A.N."/>
            <person name="Brown R.H."/>
            <person name="Butlin R.K."/>
            <person name="Caggese C."/>
            <person name="Calvi B.R."/>
            <person name="Bernardo de Carvalho A."/>
            <person name="Caspi A."/>
            <person name="Castrezana S."/>
            <person name="Celniker S.E."/>
            <person name="Chang J.L."/>
            <person name="Chapple C."/>
            <person name="Chatterji S."/>
            <person name="Chinwalla A."/>
            <person name="Civetta A."/>
            <person name="Clifton S.W."/>
            <person name="Comeron J.M."/>
            <person name="Costello J.C."/>
            <person name="Coyne J.A."/>
            <person name="Daub J."/>
            <person name="David R.G."/>
            <person name="Delcher A.L."/>
            <person name="Delehaunty K."/>
            <person name="Do C.B."/>
            <person name="Ebling H."/>
            <person name="Edwards K."/>
            <person name="Eickbush T."/>
            <person name="Evans J.D."/>
            <person name="Filipski A."/>
            <person name="Findeiss S."/>
            <person name="Freyhult E."/>
            <person name="Fulton L."/>
            <person name="Fulton R."/>
            <person name="Garcia A.C."/>
            <person name="Gardiner A."/>
            <person name="Garfield D.A."/>
            <person name="Garvin B.E."/>
            <person name="Gibson G."/>
            <person name="Gilbert D."/>
            <person name="Gnerre S."/>
            <person name="Godfrey J."/>
            <person name="Good R."/>
            <person name="Gotea V."/>
            <person name="Gravely B."/>
            <person name="Greenberg A.J."/>
            <person name="Griffiths-Jones S."/>
            <person name="Gross S."/>
            <person name="Guigo R."/>
            <person name="Gustafson E.A."/>
            <person name="Haerty W."/>
            <person name="Hahn M.W."/>
            <person name="Halligan D.L."/>
            <person name="Halpern A.L."/>
            <person name="Halter G.M."/>
            <person name="Han M.V."/>
            <person name="Heger A."/>
            <person name="Hillier L."/>
            <person name="Hinrichs A.S."/>
            <person name="Holmes I."/>
            <person name="Hoskins R.A."/>
            <person name="Hubisz M.J."/>
            <person name="Hultmark D."/>
            <person name="Huntley M.A."/>
            <person name="Jaffe D.B."/>
            <person name="Jagadeeshan S."/>
            <person name="Jeck W.R."/>
            <person name="Johnson J."/>
            <person name="Jones C.D."/>
            <person name="Jordan W.C."/>
            <person name="Karpen G.H."/>
            <person name="Kataoka E."/>
            <person name="Keightley P.D."/>
            <person name="Kheradpour P."/>
            <person name="Kirkness E.F."/>
            <person name="Koerich L.B."/>
            <person name="Kristiansen K."/>
            <person name="Kudrna D."/>
            <person name="Kulathinal R.J."/>
            <person name="Kumar S."/>
            <person name="Kwok R."/>
            <person name="Lander E."/>
            <person name="Langley C.H."/>
            <person name="Lapoint R."/>
            <person name="Lazzaro B.P."/>
            <person name="Lee S.J."/>
            <person name="Levesque L."/>
            <person name="Li R."/>
            <person name="Lin C.F."/>
            <person name="Lin M.F."/>
            <person name="Lindblad-Toh K."/>
            <person name="Llopart A."/>
            <person name="Long M."/>
            <person name="Low L."/>
            <person name="Lozovsky E."/>
            <person name="Lu J."/>
            <person name="Luo M."/>
            <person name="Machado C.A."/>
            <person name="Makalowski W."/>
            <person name="Marzo M."/>
            <person name="Matsuda M."/>
            <person name="Matzkin L."/>
            <person name="McAllister B."/>
            <person name="McBride C.S."/>
            <person name="McKernan B."/>
            <person name="McKernan K."/>
            <person name="Mendez-Lago M."/>
            <person name="Minx P."/>
            <person name="Mollenhauer M.U."/>
            <person name="Montooth K."/>
            <person name="Mount S.M."/>
            <person name="Mu X."/>
            <person name="Myers E."/>
            <person name="Negre B."/>
            <person name="Newfeld S."/>
            <person name="Nielsen R."/>
            <person name="Noor M.A."/>
            <person name="O'Grady P."/>
            <person name="Pachter L."/>
            <person name="Papaceit M."/>
            <person name="Parisi M.J."/>
            <person name="Parisi M."/>
            <person name="Parts L."/>
            <person name="Pedersen J.S."/>
            <person name="Pesole G."/>
            <person name="Phillippy A.M."/>
            <person name="Ponting C.P."/>
            <person name="Pop M."/>
            <person name="Porcelli D."/>
            <person name="Powell J.R."/>
            <person name="Prohaska S."/>
            <person name="Pruitt K."/>
            <person name="Puig M."/>
            <person name="Quesneville H."/>
            <person name="Ram K.R."/>
            <person name="Rand D."/>
            <person name="Rasmussen M.D."/>
            <person name="Reed L.K."/>
            <person name="Reenan R."/>
            <person name="Reily A."/>
            <person name="Remington K.A."/>
            <person name="Rieger T.T."/>
            <person name="Ritchie M.G."/>
            <person name="Robin C."/>
            <person name="Rogers Y.H."/>
            <person name="Rohde C."/>
            <person name="Rozas J."/>
            <person name="Rubenfield M.J."/>
            <person name="Ruiz A."/>
            <person name="Russo S."/>
            <person name="Salzberg S.L."/>
            <person name="Sanchez-Gracia A."/>
            <person name="Saranga D.J."/>
            <person name="Sato H."/>
            <person name="Schaeffer S.W."/>
            <person name="Schatz M.C."/>
            <person name="Schlenke T."/>
            <person name="Schwartz R."/>
            <person name="Segarra C."/>
            <person name="Singh R.S."/>
            <person name="Sirot L."/>
            <person name="Sirota M."/>
            <person name="Sisneros N.B."/>
            <person name="Smith C.D."/>
            <person name="Smith T.F."/>
            <person name="Spieth J."/>
            <person name="Stage D.E."/>
            <person name="Stark A."/>
            <person name="Stephan W."/>
            <person name="Strausberg R.L."/>
            <person name="Strempel S."/>
            <person name="Sturgill D."/>
            <person name="Sutton G."/>
            <person name="Sutton G.G."/>
            <person name="Tao W."/>
            <person name="Teichmann S."/>
            <person name="Tobari Y.N."/>
            <person name="Tomimura Y."/>
            <person name="Tsolas J.M."/>
            <person name="Valente V.L."/>
            <person name="Venter E."/>
            <person name="Venter J.C."/>
            <person name="Vicario S."/>
            <person name="Vieira F.G."/>
            <person name="Vilella A.J."/>
            <person name="Villasante A."/>
            <person name="Walenz B."/>
            <person name="Wang J."/>
            <person name="Wasserman M."/>
            <person name="Watts T."/>
            <person name="Wilson D."/>
            <person name="Wilson R.K."/>
            <person name="Wing R.A."/>
            <person name="Wolfner M.F."/>
            <person name="Wong A."/>
            <person name="Wong G.K."/>
            <person name="Wu C.I."/>
            <person name="Wu G."/>
            <person name="Yamamoto D."/>
            <person name="Yang H.P."/>
            <person name="Yang S.P."/>
            <person name="Yorke J.A."/>
            <person name="Yoshida K."/>
            <person name="Zdobnov E."/>
            <person name="Zhang P."/>
            <person name="Zhang Y."/>
            <person name="Zimin A.V."/>
            <person name="Baldwin J."/>
            <person name="Abdouelleil A."/>
            <person name="Abdulkadir J."/>
            <person name="Abebe A."/>
            <person name="Abera B."/>
            <person name="Abreu J."/>
            <person name="Acer S.C."/>
            <person name="Aftuck L."/>
            <person name="Alexander A."/>
            <person name="An P."/>
            <person name="Anderson E."/>
            <person name="Anderson S."/>
            <person name="Arachi H."/>
            <person name="Azer M."/>
            <person name="Bachantsang P."/>
            <person name="Barry A."/>
            <person name="Bayul T."/>
            <person name="Berlin A."/>
            <person name="Bessette D."/>
            <person name="Bloom T."/>
            <person name="Blye J."/>
            <person name="Boguslavskiy L."/>
            <person name="Bonnet C."/>
            <person name="Boukhgalter B."/>
            <person name="Bourzgui I."/>
            <person name="Brown A."/>
            <person name="Cahill P."/>
            <person name="Channer S."/>
            <person name="Cheshatsang Y."/>
            <person name="Chuda L."/>
            <person name="Citroen M."/>
            <person name="Collymore A."/>
            <person name="Cooke P."/>
            <person name="Costello M."/>
            <person name="D'Aco K."/>
            <person name="Daza R."/>
            <person name="De Haan G."/>
            <person name="DeGray S."/>
            <person name="DeMaso C."/>
            <person name="Dhargay N."/>
            <person name="Dooley K."/>
            <person name="Dooley E."/>
            <person name="Doricent M."/>
            <person name="Dorje P."/>
            <person name="Dorjee K."/>
            <person name="Dupes A."/>
            <person name="Elong R."/>
            <person name="Falk J."/>
            <person name="Farina A."/>
            <person name="Faro S."/>
            <person name="Ferguson D."/>
            <person name="Fisher S."/>
            <person name="Foley C.D."/>
            <person name="Franke A."/>
            <person name="Friedrich D."/>
            <person name="Gadbois L."/>
            <person name="Gearin G."/>
            <person name="Gearin C.R."/>
            <person name="Giannoukos G."/>
            <person name="Goode T."/>
            <person name="Graham J."/>
            <person name="Grandbois E."/>
            <person name="Grewal S."/>
            <person name="Gyaltsen K."/>
            <person name="Hafez N."/>
            <person name="Hagos B."/>
            <person name="Hall J."/>
            <person name="Henson C."/>
            <person name="Hollinger A."/>
            <person name="Honan T."/>
            <person name="Huard M.D."/>
            <person name="Hughes L."/>
            <person name="Hurhula B."/>
            <person name="Husby M.E."/>
            <person name="Kamat A."/>
            <person name="Kanga B."/>
            <person name="Kashin S."/>
            <person name="Khazanovich D."/>
            <person name="Kisner P."/>
            <person name="Lance K."/>
            <person name="Lara M."/>
            <person name="Lee W."/>
            <person name="Lennon N."/>
            <person name="Letendre F."/>
            <person name="LeVine R."/>
            <person name="Lipovsky A."/>
            <person name="Liu X."/>
            <person name="Liu J."/>
            <person name="Liu S."/>
            <person name="Lokyitsang T."/>
            <person name="Lokyitsang Y."/>
            <person name="Lubonja R."/>
            <person name="Lui A."/>
            <person name="MacDonald P."/>
            <person name="Magnisalis V."/>
            <person name="Maru K."/>
            <person name="Matthews C."/>
            <person name="McCusker W."/>
            <person name="McDonough S."/>
            <person name="Mehta T."/>
            <person name="Meldrim J."/>
            <person name="Meneus L."/>
            <person name="Mihai O."/>
            <person name="Mihalev A."/>
            <person name="Mihova T."/>
            <person name="Mittelman R."/>
            <person name="Mlenga V."/>
            <person name="Montmayeur A."/>
            <person name="Mulrain L."/>
            <person name="Navidi A."/>
            <person name="Naylor J."/>
            <person name="Negash T."/>
            <person name="Nguyen T."/>
            <person name="Nguyen N."/>
            <person name="Nicol R."/>
            <person name="Norbu C."/>
            <person name="Norbu N."/>
            <person name="Novod N."/>
            <person name="O'Neill B."/>
            <person name="Osman S."/>
            <person name="Markiewicz E."/>
            <person name="Oyono O.L."/>
            <person name="Patti C."/>
            <person name="Phunkhang P."/>
            <person name="Pierre F."/>
            <person name="Priest M."/>
            <person name="Raghuraman S."/>
            <person name="Rege F."/>
            <person name="Reyes R."/>
            <person name="Rise C."/>
            <person name="Rogov P."/>
            <person name="Ross K."/>
            <person name="Ryan E."/>
            <person name="Settipalli S."/>
            <person name="Shea T."/>
            <person name="Sherpa N."/>
            <person name="Shi L."/>
            <person name="Shih D."/>
            <person name="Sparrow T."/>
            <person name="Spaulding J."/>
            <person name="Stalker J."/>
            <person name="Stange-Thomann N."/>
            <person name="Stavropoulos S."/>
            <person name="Stone C."/>
            <person name="Strader C."/>
            <person name="Tesfaye S."/>
            <person name="Thomson T."/>
            <person name="Thoulutsang Y."/>
            <person name="Thoulutsang D."/>
            <person name="Topham K."/>
            <person name="Topping I."/>
            <person name="Tsamla T."/>
            <person name="Vassiliev H."/>
            <person name="Vo A."/>
            <person name="Wangchuk T."/>
            <person name="Wangdi T."/>
            <person name="Weiand M."/>
            <person name="Wilkinson J."/>
            <person name="Wilson A."/>
            <person name="Yadav S."/>
            <person name="Young G."/>
            <person name="Yu Q."/>
            <person name="Zembek L."/>
            <person name="Zhong D."/>
            <person name="Zimmer A."/>
            <person name="Zwirko Z."/>
            <person name="Jaffe D.B."/>
            <person name="Alvarez P."/>
            <person name="Brockman W."/>
            <person name="Butler J."/>
            <person name="Chin C."/>
            <person name="Gnerre S."/>
            <person name="Grabherr M."/>
            <person name="Kleber M."/>
            <person name="Mauceli E."/>
            <person name="MacCallum I."/>
        </authorList>
    </citation>
    <scope>NUCLEOTIDE SEQUENCE [LARGE SCALE GENOMIC DNA]</scope>
    <source>
        <strain evidence="11">Tucson 15081-1352.22</strain>
    </source>
</reference>
<feature type="domain" description="C2H2-type" evidence="9">
    <location>
        <begin position="262"/>
        <end position="290"/>
    </location>
</feature>
<keyword evidence="3 7" id="KW-0863">Zinc-finger</keyword>
<evidence type="ECO:0000256" key="1">
    <source>
        <dbReference type="ARBA" id="ARBA00022723"/>
    </source>
</evidence>
<dbReference type="PANTHER" id="PTHR24388">
    <property type="entry name" value="ZINC FINGER PROTEIN"/>
    <property type="match status" value="1"/>
</dbReference>
<dbReference type="GO" id="GO:0008270">
    <property type="term" value="F:zinc ion binding"/>
    <property type="evidence" value="ECO:0007669"/>
    <property type="project" value="UniProtKB-KW"/>
</dbReference>
<evidence type="ECO:0000256" key="3">
    <source>
        <dbReference type="ARBA" id="ARBA00022771"/>
    </source>
</evidence>
<dbReference type="SMART" id="SM00355">
    <property type="entry name" value="ZnF_C2H2"/>
    <property type="match status" value="3"/>
</dbReference>